<feature type="domain" description="Chitin-binding type-2" evidence="7">
    <location>
        <begin position="57"/>
        <end position="115"/>
    </location>
</feature>
<dbReference type="Pfam" id="PF01607">
    <property type="entry name" value="CBM_14"/>
    <property type="match status" value="12"/>
</dbReference>
<reference evidence="8 9" key="1">
    <citation type="submission" date="2021-06" db="EMBL/GenBank/DDBJ databases">
        <title>Caerostris darwini draft genome.</title>
        <authorList>
            <person name="Kono N."/>
            <person name="Arakawa K."/>
        </authorList>
    </citation>
    <scope>NUCLEOTIDE SEQUENCE [LARGE SCALE GENOMIC DNA]</scope>
</reference>
<feature type="domain" description="Chitin-binding type-2" evidence="7">
    <location>
        <begin position="247"/>
        <end position="302"/>
    </location>
</feature>
<dbReference type="Proteomes" id="UP001054837">
    <property type="component" value="Unassembled WGS sequence"/>
</dbReference>
<dbReference type="PANTHER" id="PTHR23301:SF0">
    <property type="entry name" value="CHITIN-BINDING TYPE-2 DOMAIN-CONTAINING PROTEIN-RELATED"/>
    <property type="match status" value="1"/>
</dbReference>
<gene>
    <name evidence="8" type="primary">AVEN_157769_1</name>
    <name evidence="8" type="ORF">CDAR_75171</name>
</gene>
<evidence type="ECO:0000256" key="4">
    <source>
        <dbReference type="ARBA" id="ARBA00023157"/>
    </source>
</evidence>
<dbReference type="PANTHER" id="PTHR23301">
    <property type="entry name" value="CHITIN BINDING PERITROPHIN-A"/>
    <property type="match status" value="1"/>
</dbReference>
<evidence type="ECO:0000256" key="1">
    <source>
        <dbReference type="ARBA" id="ARBA00022669"/>
    </source>
</evidence>
<dbReference type="InterPro" id="IPR051940">
    <property type="entry name" value="Chitin_bind-dev_reg"/>
</dbReference>
<evidence type="ECO:0000259" key="7">
    <source>
        <dbReference type="PROSITE" id="PS50940"/>
    </source>
</evidence>
<evidence type="ECO:0000313" key="9">
    <source>
        <dbReference type="Proteomes" id="UP001054837"/>
    </source>
</evidence>
<comment type="caution">
    <text evidence="8">The sequence shown here is derived from an EMBL/GenBank/DDBJ whole genome shotgun (WGS) entry which is preliminary data.</text>
</comment>
<keyword evidence="4" id="KW-1015">Disulfide bond</keyword>
<keyword evidence="3" id="KW-0677">Repeat</keyword>
<dbReference type="InterPro" id="IPR036508">
    <property type="entry name" value="Chitin-bd_dom_sf"/>
</dbReference>
<dbReference type="InterPro" id="IPR002557">
    <property type="entry name" value="Chitin-bd_dom"/>
</dbReference>
<feature type="domain" description="Chitin-binding type-2" evidence="7">
    <location>
        <begin position="305"/>
        <end position="363"/>
    </location>
</feature>
<dbReference type="EMBL" id="BPLQ01000804">
    <property type="protein sequence ID" value="GIX75159.1"/>
    <property type="molecule type" value="Genomic_DNA"/>
</dbReference>
<feature type="domain" description="Chitin-binding type-2" evidence="7">
    <location>
        <begin position="822"/>
        <end position="879"/>
    </location>
</feature>
<feature type="domain" description="Chitin-binding type-2" evidence="7">
    <location>
        <begin position="616"/>
        <end position="673"/>
    </location>
</feature>
<feature type="domain" description="Chitin-binding type-2" evidence="7">
    <location>
        <begin position="409"/>
        <end position="464"/>
    </location>
</feature>
<evidence type="ECO:0000256" key="6">
    <source>
        <dbReference type="SAM" id="MobiDB-lite"/>
    </source>
</evidence>
<evidence type="ECO:0000256" key="3">
    <source>
        <dbReference type="ARBA" id="ARBA00022737"/>
    </source>
</evidence>
<dbReference type="AlphaFoldDB" id="A0AAV4MRZ3"/>
<proteinExistence type="predicted"/>
<dbReference type="GO" id="GO:0005576">
    <property type="term" value="C:extracellular region"/>
    <property type="evidence" value="ECO:0007669"/>
    <property type="project" value="InterPro"/>
</dbReference>
<evidence type="ECO:0000256" key="2">
    <source>
        <dbReference type="ARBA" id="ARBA00022729"/>
    </source>
</evidence>
<keyword evidence="2" id="KW-0732">Signal</keyword>
<evidence type="ECO:0000256" key="5">
    <source>
        <dbReference type="ARBA" id="ARBA00023180"/>
    </source>
</evidence>
<dbReference type="Gene3D" id="2.170.140.10">
    <property type="entry name" value="Chitin binding domain"/>
    <property type="match status" value="10"/>
</dbReference>
<feature type="domain" description="Chitin-binding type-2" evidence="7">
    <location>
        <begin position="887"/>
        <end position="944"/>
    </location>
</feature>
<feature type="region of interest" description="Disordered" evidence="6">
    <location>
        <begin position="756"/>
        <end position="784"/>
    </location>
</feature>
<organism evidence="8 9">
    <name type="scientific">Caerostris darwini</name>
    <dbReference type="NCBI Taxonomy" id="1538125"/>
    <lineage>
        <taxon>Eukaryota</taxon>
        <taxon>Metazoa</taxon>
        <taxon>Ecdysozoa</taxon>
        <taxon>Arthropoda</taxon>
        <taxon>Chelicerata</taxon>
        <taxon>Arachnida</taxon>
        <taxon>Araneae</taxon>
        <taxon>Araneomorphae</taxon>
        <taxon>Entelegynae</taxon>
        <taxon>Araneoidea</taxon>
        <taxon>Araneidae</taxon>
        <taxon>Caerostris</taxon>
    </lineage>
</organism>
<keyword evidence="1" id="KW-0147">Chitin-binding</keyword>
<feature type="domain" description="Chitin-binding type-2" evidence="7">
    <location>
        <begin position="977"/>
        <end position="1034"/>
    </location>
</feature>
<keyword evidence="5" id="KW-0325">Glycoprotein</keyword>
<sequence length="1042" mass="118290">MNMPVTVNDQEFFYRCGRFRLLFLSICGSVFCHPELQVTIKRQPNVALNTSAFLQLDNLCSQLPDGVYPDYSQACRMFFICSRGKKAATFWCTKGFVFSLTSGHCEPPDRAMCPDRQNPSILDEVIQFPVDPECLIGDGVYPNFADECSSFYVCKGGVKLTFKCPETSMYDWRTKSCRTSNSLSCNILTCRNKEDGMYIDSNSYCKRYFECNNGNISEYICPEGTIYNARQHRCTRSTVTRCHGLESVQCTGLPDGYYPDFSTDCKVFGLCMNGGLKTFNCPAKTLFDSETLTCETDAKCPKLDISKCAGKSNGIHPDFDSGCRDFYLCLDGLLTHQGSCPMGKLLNPVNGNCQPYSLVSCSQTIDADCDGLPDGTDLFDVATGKCLPSSFVVCRDHSSFVTAPRLFDSYNCDNRLGIFPEFSSDCKRYATCVYGQLKFHECPEGTTYDSGTNTCKEEIITCKAPFAIATFQCLPSDDGVYVGINCSEWHECRNGVGFTNICPRGMQYDIQLGKCIVKKDSCSQDFGIQRRLFRTMDVMPSEIRDSDFLCPRDINGIFGDSAHCRKFHFCVEGKKTSYLCPLNFIYDVKNQNCVYSGRTGACEKMRDKMPDSNKNSFSCSDLEDGMYVDFDSDCRRYFVCENGKSILVYCPEGQKFNSLKMMCDREEHVRCLPSIEYVTDSPPRKQNRQTDDIYHVFRPDDIYTETYSYVPRKNQPVTKPSIIKNRNWDDYDNYPSDLASPSSTDIVYDLNNSKVPNSIQNESSNKRQFPSKHISNPIQSENTKQPEIIKLTTPTTKIYDETPPVNHSVKLHQMEVQSRDFDAECRKGDTGFFPDYASGCKMFHICFKRIRKTYSCPSVLLFNPETKNCDLPDNVFCTRPEPIIEDSFDCKGRMNHFVPDYSSGCKNYIGCINSLPYRFMCPKGKIFSLETSACELESTSTCEYPLDDNSTQPEFQERKGESVQSHRHVHSVPGQFYFTCSNRPDGFYPDFNRHCHVFYRCVRGKKFSHYCKQGLLFNPDSGICDFEENVKCTPTNVTEISS</sequence>
<keyword evidence="9" id="KW-1185">Reference proteome</keyword>
<dbReference type="SUPFAM" id="SSF57625">
    <property type="entry name" value="Invertebrate chitin-binding proteins"/>
    <property type="match status" value="12"/>
</dbReference>
<evidence type="ECO:0000313" key="8">
    <source>
        <dbReference type="EMBL" id="GIX75159.1"/>
    </source>
</evidence>
<dbReference type="PROSITE" id="PS50940">
    <property type="entry name" value="CHIT_BIND_II"/>
    <property type="match status" value="12"/>
</dbReference>
<feature type="domain" description="Chitin-binding type-2" evidence="7">
    <location>
        <begin position="131"/>
        <end position="185"/>
    </location>
</feature>
<protein>
    <recommendedName>
        <fullName evidence="7">Chitin-binding type-2 domain-containing protein</fullName>
    </recommendedName>
</protein>
<name>A0AAV4MRZ3_9ARAC</name>
<accession>A0AAV4MRZ3</accession>
<feature type="domain" description="Chitin-binding type-2" evidence="7">
    <location>
        <begin position="470"/>
        <end position="524"/>
    </location>
</feature>
<dbReference type="GO" id="GO:0008061">
    <property type="term" value="F:chitin binding"/>
    <property type="evidence" value="ECO:0007669"/>
    <property type="project" value="UniProtKB-KW"/>
</dbReference>
<feature type="domain" description="Chitin-binding type-2" evidence="7">
    <location>
        <begin position="547"/>
        <end position="604"/>
    </location>
</feature>
<feature type="domain" description="Chitin-binding type-2" evidence="7">
    <location>
        <begin position="187"/>
        <end position="244"/>
    </location>
</feature>
<dbReference type="SMART" id="SM00494">
    <property type="entry name" value="ChtBD2"/>
    <property type="match status" value="12"/>
</dbReference>